<evidence type="ECO:0000313" key="1">
    <source>
        <dbReference type="EMBL" id="MFE4106846.1"/>
    </source>
</evidence>
<reference evidence="1 2" key="1">
    <citation type="submission" date="2024-10" db="EMBL/GenBank/DDBJ databases">
        <authorList>
            <person name="Ratan Roy A."/>
            <person name="Morales Sandoval P.H."/>
            <person name="De Los Santos Villalobos S."/>
            <person name="Chakraborty S."/>
            <person name="Mukherjee J."/>
        </authorList>
    </citation>
    <scope>NUCLEOTIDE SEQUENCE [LARGE SCALE GENOMIC DNA]</scope>
    <source>
        <strain evidence="1 2">S1</strain>
    </source>
</reference>
<gene>
    <name evidence="1" type="ORF">ACFVKH_11195</name>
</gene>
<dbReference type="InterPro" id="IPR051675">
    <property type="entry name" value="Endo/Exo/Phosphatase_dom_1"/>
</dbReference>
<sequence>MNPFGRSQAWQKLKQSLLANLPPQRSQLLQDPFYRFQSVTEVGQAAQLGVRIDVNRATADDWLRLPGVSIHQARLLATLTQSGVQLHSLEELAAVLNTTSTRLKAWEPILQFCFYDQDGADHLQRLNPNTATVEQLIRLPAVDLYLARRLVEGRRAGAYRNLADLQQRLALPSGLVETLLHYLYF</sequence>
<dbReference type="InterPro" id="IPR010994">
    <property type="entry name" value="RuvA_2-like"/>
</dbReference>
<dbReference type="PANTHER" id="PTHR21180">
    <property type="entry name" value="ENDONUCLEASE/EXONUCLEASE/PHOSPHATASE FAMILY DOMAIN-CONTAINING PROTEIN 1"/>
    <property type="match status" value="1"/>
</dbReference>
<accession>A0ABW6IFB1</accession>
<keyword evidence="1" id="KW-0238">DNA-binding</keyword>
<keyword evidence="2" id="KW-1185">Reference proteome</keyword>
<dbReference type="GO" id="GO:0003677">
    <property type="term" value="F:DNA binding"/>
    <property type="evidence" value="ECO:0007669"/>
    <property type="project" value="UniProtKB-KW"/>
</dbReference>
<name>A0ABW6IFB1_9CYAN</name>
<organism evidence="1 2">
    <name type="scientific">Almyronema epifaneia S1</name>
    <dbReference type="NCBI Taxonomy" id="2991925"/>
    <lineage>
        <taxon>Bacteria</taxon>
        <taxon>Bacillati</taxon>
        <taxon>Cyanobacteriota</taxon>
        <taxon>Cyanophyceae</taxon>
        <taxon>Nodosilineales</taxon>
        <taxon>Nodosilineaceae</taxon>
        <taxon>Almyronema</taxon>
        <taxon>Almyronema epifaneia</taxon>
    </lineage>
</organism>
<proteinExistence type="predicted"/>
<protein>
    <submittedName>
        <fullName evidence="1">ComEA family DNA-binding protein</fullName>
    </submittedName>
</protein>
<dbReference type="RefSeq" id="WP_377964998.1">
    <property type="nucleotide sequence ID" value="NZ_JBHZOL010000073.1"/>
</dbReference>
<comment type="caution">
    <text evidence="1">The sequence shown here is derived from an EMBL/GenBank/DDBJ whole genome shotgun (WGS) entry which is preliminary data.</text>
</comment>
<dbReference type="Proteomes" id="UP001600165">
    <property type="component" value="Unassembled WGS sequence"/>
</dbReference>
<evidence type="ECO:0000313" key="2">
    <source>
        <dbReference type="Proteomes" id="UP001600165"/>
    </source>
</evidence>
<dbReference type="PANTHER" id="PTHR21180:SF32">
    <property type="entry name" value="ENDONUCLEASE_EXONUCLEASE_PHOSPHATASE FAMILY DOMAIN-CONTAINING PROTEIN 1"/>
    <property type="match status" value="1"/>
</dbReference>
<dbReference type="EMBL" id="JBHZOL010000073">
    <property type="protein sequence ID" value="MFE4106846.1"/>
    <property type="molecule type" value="Genomic_DNA"/>
</dbReference>
<dbReference type="SUPFAM" id="SSF47781">
    <property type="entry name" value="RuvA domain 2-like"/>
    <property type="match status" value="2"/>
</dbReference>
<dbReference type="Gene3D" id="1.10.150.320">
    <property type="entry name" value="Photosystem II 12 kDa extrinsic protein"/>
    <property type="match status" value="1"/>
</dbReference>